<dbReference type="Gene3D" id="1.10.260.40">
    <property type="entry name" value="lambda repressor-like DNA-binding domains"/>
    <property type="match status" value="1"/>
</dbReference>
<evidence type="ECO:0000259" key="1">
    <source>
        <dbReference type="PROSITE" id="PS50943"/>
    </source>
</evidence>
<dbReference type="Proteomes" id="UP000677537">
    <property type="component" value="Unassembled WGS sequence"/>
</dbReference>
<proteinExistence type="predicted"/>
<dbReference type="InterPro" id="IPR001387">
    <property type="entry name" value="Cro/C1-type_HTH"/>
</dbReference>
<dbReference type="RefSeq" id="WP_209375741.1">
    <property type="nucleotide sequence ID" value="NZ_JAGIZA010000013.1"/>
</dbReference>
<dbReference type="SUPFAM" id="SSF47413">
    <property type="entry name" value="lambda repressor-like DNA-binding domains"/>
    <property type="match status" value="1"/>
</dbReference>
<reference evidence="2" key="1">
    <citation type="submission" date="2021-03" db="EMBL/GenBank/DDBJ databases">
        <authorList>
            <person name="So Y."/>
        </authorList>
    </citation>
    <scope>NUCLEOTIDE SEQUENCE</scope>
    <source>
        <strain evidence="2">SG15</strain>
    </source>
</reference>
<dbReference type="GO" id="GO:0003677">
    <property type="term" value="F:DNA binding"/>
    <property type="evidence" value="ECO:0007669"/>
    <property type="project" value="InterPro"/>
</dbReference>
<comment type="caution">
    <text evidence="2">The sequence shown here is derived from an EMBL/GenBank/DDBJ whole genome shotgun (WGS) entry which is preliminary data.</text>
</comment>
<evidence type="ECO:0000313" key="3">
    <source>
        <dbReference type="Proteomes" id="UP000677537"/>
    </source>
</evidence>
<organism evidence="2 3">
    <name type="scientific">Roseomonas indoligenes</name>
    <dbReference type="NCBI Taxonomy" id="2820811"/>
    <lineage>
        <taxon>Bacteria</taxon>
        <taxon>Pseudomonadati</taxon>
        <taxon>Pseudomonadota</taxon>
        <taxon>Alphaproteobacteria</taxon>
        <taxon>Acetobacterales</taxon>
        <taxon>Roseomonadaceae</taxon>
        <taxon>Roseomonas</taxon>
    </lineage>
</organism>
<dbReference type="CDD" id="cd00093">
    <property type="entry name" value="HTH_XRE"/>
    <property type="match status" value="1"/>
</dbReference>
<keyword evidence="3" id="KW-1185">Reference proteome</keyword>
<dbReference type="InterPro" id="IPR010982">
    <property type="entry name" value="Lambda_DNA-bd_dom_sf"/>
</dbReference>
<dbReference type="PROSITE" id="PS50943">
    <property type="entry name" value="HTH_CROC1"/>
    <property type="match status" value="1"/>
</dbReference>
<name>A0A940N1A6_9PROT</name>
<dbReference type="Pfam" id="PF01381">
    <property type="entry name" value="HTH_3"/>
    <property type="match status" value="1"/>
</dbReference>
<evidence type="ECO:0000313" key="2">
    <source>
        <dbReference type="EMBL" id="MBP0494942.1"/>
    </source>
</evidence>
<accession>A0A940N1A6</accession>
<feature type="domain" description="HTH cro/C1-type" evidence="1">
    <location>
        <begin position="72"/>
        <end position="126"/>
    </location>
</feature>
<dbReference type="EMBL" id="JAGIZA010000013">
    <property type="protein sequence ID" value="MBP0494942.1"/>
    <property type="molecule type" value="Genomic_DNA"/>
</dbReference>
<dbReference type="AlphaFoldDB" id="A0A940N1A6"/>
<protein>
    <submittedName>
        <fullName evidence="2">Helix-turn-helix transcriptional regulator</fullName>
    </submittedName>
</protein>
<dbReference type="SMART" id="SM00530">
    <property type="entry name" value="HTH_XRE"/>
    <property type="match status" value="1"/>
</dbReference>
<sequence>MTTAAIQFAAGLPRDGMSPRNRSEVAIMSRIAEQEDRAAKFAARHDFHVQNALASVDPRSTTLSDAAIGREIRELRRAQGRTQKDLARRIGVTGAQLHRYEVGTTRIAASRLIAIANALEIRPDLLIAAGSRQDAAALPVPAAQSDFGDDIVELLEVFMSISDPKQRSALVAVAKMMAERYNHHPQASSGAASEA</sequence>
<gene>
    <name evidence="2" type="ORF">J5Y10_19325</name>
</gene>